<evidence type="ECO:0000313" key="9">
    <source>
        <dbReference type="Proteomes" id="UP000183758"/>
    </source>
</evidence>
<dbReference type="InterPro" id="IPR045584">
    <property type="entry name" value="Pilin-like"/>
</dbReference>
<dbReference type="PRINTS" id="PR00813">
    <property type="entry name" value="BCTERIALGSPG"/>
</dbReference>
<evidence type="ECO:0000256" key="4">
    <source>
        <dbReference type="ARBA" id="ARBA00022989"/>
    </source>
</evidence>
<feature type="transmembrane region" description="Helical" evidence="6">
    <location>
        <begin position="12"/>
        <end position="37"/>
    </location>
</feature>
<sequence>MKTPKGCKQAFTLIELIVVIAIIGVLTAFAVPNFMAARERARDVQRKNDLKQLQSAIEMYKLDNGEYPSSILFTKMKVVTNTCWYNDNDDGTSGPDFISTCPTDDKVIYMKKVVRDPNRSVAADNKAYYYSSSDKYKYIVCACLENQGDADGVAGNCDDISYKCNNGTGKNYTLTEP</sequence>
<reference evidence="8 9" key="1">
    <citation type="journal article" date="2016" name="Environ. Microbiol.">
        <title>Genomic resolution of a cold subsurface aquifer community provides metabolic insights for novel microbes adapted to high CO concentrations.</title>
        <authorList>
            <person name="Probst A.J."/>
            <person name="Castelle C.J."/>
            <person name="Singh A."/>
            <person name="Brown C.T."/>
            <person name="Anantharaman K."/>
            <person name="Sharon I."/>
            <person name="Hug L.A."/>
            <person name="Burstein D."/>
            <person name="Emerson J.B."/>
            <person name="Thomas B.C."/>
            <person name="Banfield J.F."/>
        </authorList>
    </citation>
    <scope>NUCLEOTIDE SEQUENCE [LARGE SCALE GENOMIC DNA]</scope>
    <source>
        <strain evidence="8">CG2_30_33_16</strain>
    </source>
</reference>
<keyword evidence="2" id="KW-0488">Methylation</keyword>
<evidence type="ECO:0000256" key="3">
    <source>
        <dbReference type="ARBA" id="ARBA00022692"/>
    </source>
</evidence>
<proteinExistence type="predicted"/>
<dbReference type="SUPFAM" id="SSF54523">
    <property type="entry name" value="Pili subunits"/>
    <property type="match status" value="1"/>
</dbReference>
<protein>
    <recommendedName>
        <fullName evidence="7">Type II secretion system protein GspG C-terminal domain-containing protein</fullName>
    </recommendedName>
</protein>
<dbReference type="GO" id="GO:0016020">
    <property type="term" value="C:membrane"/>
    <property type="evidence" value="ECO:0007669"/>
    <property type="project" value="UniProtKB-SubCell"/>
</dbReference>
<keyword evidence="4 6" id="KW-1133">Transmembrane helix</keyword>
<dbReference type="AlphaFoldDB" id="A0A1J5HXV5"/>
<keyword evidence="5 6" id="KW-0472">Membrane</keyword>
<evidence type="ECO:0000256" key="6">
    <source>
        <dbReference type="SAM" id="Phobius"/>
    </source>
</evidence>
<dbReference type="Pfam" id="PF08334">
    <property type="entry name" value="T2SSG"/>
    <property type="match status" value="1"/>
</dbReference>
<keyword evidence="3 6" id="KW-0812">Transmembrane</keyword>
<comment type="subcellular location">
    <subcellularLocation>
        <location evidence="1">Membrane</location>
        <topology evidence="1">Single-pass membrane protein</topology>
    </subcellularLocation>
</comment>
<evidence type="ECO:0000256" key="5">
    <source>
        <dbReference type="ARBA" id="ARBA00023136"/>
    </source>
</evidence>
<dbReference type="PANTHER" id="PTHR30093:SF44">
    <property type="entry name" value="TYPE II SECRETION SYSTEM CORE PROTEIN G"/>
    <property type="match status" value="1"/>
</dbReference>
<organism evidence="8 9">
    <name type="scientific">Candidatus Roizmanbacteria bacterium CG2_30_33_16</name>
    <dbReference type="NCBI Taxonomy" id="1805340"/>
    <lineage>
        <taxon>Bacteria</taxon>
        <taxon>Candidatus Roizmaniibacteriota</taxon>
    </lineage>
</organism>
<dbReference type="InterPro" id="IPR000983">
    <property type="entry name" value="Bac_GSPG_pilin"/>
</dbReference>
<dbReference type="Gene3D" id="3.30.700.10">
    <property type="entry name" value="Glycoprotein, Type 4 Pilin"/>
    <property type="match status" value="1"/>
</dbReference>
<dbReference type="NCBIfam" id="TIGR02532">
    <property type="entry name" value="IV_pilin_GFxxxE"/>
    <property type="match status" value="1"/>
</dbReference>
<dbReference type="Proteomes" id="UP000183758">
    <property type="component" value="Unassembled WGS sequence"/>
</dbReference>
<dbReference type="EMBL" id="MNZM01000044">
    <property type="protein sequence ID" value="OIP84894.1"/>
    <property type="molecule type" value="Genomic_DNA"/>
</dbReference>
<evidence type="ECO:0000256" key="2">
    <source>
        <dbReference type="ARBA" id="ARBA00022481"/>
    </source>
</evidence>
<dbReference type="GO" id="GO:0015627">
    <property type="term" value="C:type II protein secretion system complex"/>
    <property type="evidence" value="ECO:0007669"/>
    <property type="project" value="InterPro"/>
</dbReference>
<name>A0A1J5HXV5_9BACT</name>
<comment type="caution">
    <text evidence="8">The sequence shown here is derived from an EMBL/GenBank/DDBJ whole genome shotgun (WGS) entry which is preliminary data.</text>
</comment>
<evidence type="ECO:0000313" key="8">
    <source>
        <dbReference type="EMBL" id="OIP84894.1"/>
    </source>
</evidence>
<evidence type="ECO:0000256" key="1">
    <source>
        <dbReference type="ARBA" id="ARBA00004167"/>
    </source>
</evidence>
<gene>
    <name evidence="8" type="ORF">AUK04_01875</name>
</gene>
<dbReference type="PANTHER" id="PTHR30093">
    <property type="entry name" value="GENERAL SECRETION PATHWAY PROTEIN G"/>
    <property type="match status" value="1"/>
</dbReference>
<evidence type="ECO:0000259" key="7">
    <source>
        <dbReference type="Pfam" id="PF08334"/>
    </source>
</evidence>
<accession>A0A1J5HXV5</accession>
<dbReference type="InterPro" id="IPR013545">
    <property type="entry name" value="T2SS_protein-GspG_C"/>
</dbReference>
<feature type="domain" description="Type II secretion system protein GspG C-terminal" evidence="7">
    <location>
        <begin position="34"/>
        <end position="70"/>
    </location>
</feature>
<dbReference type="InterPro" id="IPR012902">
    <property type="entry name" value="N_methyl_site"/>
</dbReference>
<dbReference type="Pfam" id="PF07963">
    <property type="entry name" value="N_methyl"/>
    <property type="match status" value="1"/>
</dbReference>
<dbReference type="GO" id="GO:0015628">
    <property type="term" value="P:protein secretion by the type II secretion system"/>
    <property type="evidence" value="ECO:0007669"/>
    <property type="project" value="InterPro"/>
</dbReference>